<dbReference type="GO" id="GO:0003700">
    <property type="term" value="F:DNA-binding transcription factor activity"/>
    <property type="evidence" value="ECO:0007669"/>
    <property type="project" value="InterPro"/>
</dbReference>
<dbReference type="GO" id="GO:0016020">
    <property type="term" value="C:membrane"/>
    <property type="evidence" value="ECO:0007669"/>
    <property type="project" value="UniProtKB-SubCell"/>
</dbReference>
<feature type="compositionally biased region" description="Low complexity" evidence="12">
    <location>
        <begin position="1"/>
        <end position="15"/>
    </location>
</feature>
<feature type="region of interest" description="Disordered" evidence="12">
    <location>
        <begin position="1072"/>
        <end position="1115"/>
    </location>
</feature>
<dbReference type="Pfam" id="PF04854">
    <property type="entry name" value="DUF624"/>
    <property type="match status" value="1"/>
</dbReference>
<dbReference type="CDD" id="cd08434">
    <property type="entry name" value="PBP2_GltC_like"/>
    <property type="match status" value="1"/>
</dbReference>
<feature type="transmembrane region" description="Helical" evidence="13">
    <location>
        <begin position="696"/>
        <end position="719"/>
    </location>
</feature>
<comment type="similarity">
    <text evidence="4">Belongs to the LysR transcriptional regulatory family.</text>
</comment>
<accession>A0A178U659</accession>
<keyword evidence="8" id="KW-0805">Transcription regulation</keyword>
<feature type="compositionally biased region" description="Basic and acidic residues" evidence="12">
    <location>
        <begin position="33"/>
        <end position="48"/>
    </location>
</feature>
<dbReference type="Gene3D" id="3.40.190.290">
    <property type="match status" value="1"/>
</dbReference>
<feature type="non-terminal residue" evidence="15">
    <location>
        <position position="1180"/>
    </location>
</feature>
<evidence type="ECO:0000256" key="4">
    <source>
        <dbReference type="ARBA" id="ARBA00009437"/>
    </source>
</evidence>
<keyword evidence="6 13" id="KW-0812">Transmembrane</keyword>
<dbReference type="PANTHER" id="PTHR30346">
    <property type="entry name" value="TRANSCRIPTIONAL DUAL REGULATOR HCAR-RELATED"/>
    <property type="match status" value="1"/>
</dbReference>
<feature type="transmembrane region" description="Helical" evidence="13">
    <location>
        <begin position="588"/>
        <end position="609"/>
    </location>
</feature>
<dbReference type="Pfam" id="PF01694">
    <property type="entry name" value="Rhomboid"/>
    <property type="match status" value="1"/>
</dbReference>
<evidence type="ECO:0000256" key="2">
    <source>
        <dbReference type="ARBA" id="ARBA00004141"/>
    </source>
</evidence>
<name>A0A178U659_ARATH</name>
<feature type="compositionally biased region" description="Basic and acidic residues" evidence="12">
    <location>
        <begin position="16"/>
        <end position="26"/>
    </location>
</feature>
<feature type="compositionally biased region" description="Basic and acidic residues" evidence="12">
    <location>
        <begin position="1083"/>
        <end position="1115"/>
    </location>
</feature>
<feature type="transmembrane region" description="Helical" evidence="13">
    <location>
        <begin position="70"/>
        <end position="97"/>
    </location>
</feature>
<dbReference type="PANTHER" id="PTHR30346:SF28">
    <property type="entry name" value="HTH-TYPE TRANSCRIPTIONAL REGULATOR CYNR"/>
    <property type="match status" value="1"/>
</dbReference>
<evidence type="ECO:0000256" key="1">
    <source>
        <dbReference type="ARBA" id="ARBA00003782"/>
    </source>
</evidence>
<keyword evidence="10 13" id="KW-0472">Membrane</keyword>
<reference evidence="16" key="1">
    <citation type="journal article" date="2016" name="Proc. Natl. Acad. Sci. U.S.A.">
        <title>Chromosome-level assembly of Arabidopsis thaliana Ler reveals the extent of translocation and inversion polymorphisms.</title>
        <authorList>
            <person name="Zapata L."/>
            <person name="Ding J."/>
            <person name="Willing E.M."/>
            <person name="Hartwig B."/>
            <person name="Bezdan D."/>
            <person name="Jiao W.B."/>
            <person name="Patel V."/>
            <person name="Velikkakam James G."/>
            <person name="Koornneef M."/>
            <person name="Ossowski S."/>
            <person name="Schneeberger K."/>
        </authorList>
    </citation>
    <scope>NUCLEOTIDE SEQUENCE [LARGE SCALE GENOMIC DNA]</scope>
    <source>
        <strain evidence="16">cv. Landsberg erecta</strain>
    </source>
</reference>
<dbReference type="Pfam" id="PF00126">
    <property type="entry name" value="HTH_1"/>
    <property type="match status" value="1"/>
</dbReference>
<feature type="transmembrane region" description="Helical" evidence="13">
    <location>
        <begin position="104"/>
        <end position="125"/>
    </location>
</feature>
<evidence type="ECO:0000313" key="16">
    <source>
        <dbReference type="Proteomes" id="UP000078284"/>
    </source>
</evidence>
<dbReference type="InterPro" id="IPR000847">
    <property type="entry name" value="LysR_HTH_N"/>
</dbReference>
<dbReference type="GO" id="GO:0003677">
    <property type="term" value="F:DNA binding"/>
    <property type="evidence" value="ECO:0007669"/>
    <property type="project" value="UniProtKB-KW"/>
</dbReference>
<evidence type="ECO:0000256" key="8">
    <source>
        <dbReference type="ARBA" id="ARBA00023015"/>
    </source>
</evidence>
<gene>
    <name evidence="15" type="ORF">AXX17_ATUG04460</name>
</gene>
<dbReference type="InterPro" id="IPR022764">
    <property type="entry name" value="Peptidase_S54_rhomboid_dom"/>
</dbReference>
<proteinExistence type="inferred from homology"/>
<evidence type="ECO:0000256" key="9">
    <source>
        <dbReference type="ARBA" id="ARBA00023125"/>
    </source>
</evidence>
<feature type="transmembrane region" description="Helical" evidence="13">
    <location>
        <begin position="159"/>
        <end position="178"/>
    </location>
</feature>
<organism evidence="15 16">
    <name type="scientific">Arabidopsis thaliana</name>
    <name type="common">Mouse-ear cress</name>
    <dbReference type="NCBI Taxonomy" id="3702"/>
    <lineage>
        <taxon>Eukaryota</taxon>
        <taxon>Viridiplantae</taxon>
        <taxon>Streptophyta</taxon>
        <taxon>Embryophyta</taxon>
        <taxon>Tracheophyta</taxon>
        <taxon>Spermatophyta</taxon>
        <taxon>Magnoliopsida</taxon>
        <taxon>eudicotyledons</taxon>
        <taxon>Gunneridae</taxon>
        <taxon>Pentapetalae</taxon>
        <taxon>rosids</taxon>
        <taxon>malvids</taxon>
        <taxon>Brassicales</taxon>
        <taxon>Brassicaceae</taxon>
        <taxon>Camelineae</taxon>
        <taxon>Arabidopsis</taxon>
    </lineage>
</organism>
<dbReference type="Pfam" id="PF03466">
    <property type="entry name" value="LysR_substrate"/>
    <property type="match status" value="1"/>
</dbReference>
<dbReference type="GO" id="GO:0004252">
    <property type="term" value="F:serine-type endopeptidase activity"/>
    <property type="evidence" value="ECO:0007669"/>
    <property type="project" value="InterPro"/>
</dbReference>
<feature type="transmembrane region" description="Helical" evidence="13">
    <location>
        <begin position="672"/>
        <end position="690"/>
    </location>
</feature>
<feature type="transmembrane region" description="Helical" evidence="13">
    <location>
        <begin position="637"/>
        <end position="660"/>
    </location>
</feature>
<evidence type="ECO:0000313" key="15">
    <source>
        <dbReference type="EMBL" id="OAO89115.1"/>
    </source>
</evidence>
<sequence length="1180" mass="131478">GSRKPYSGSSTSSDGGSRDSSYRDGYRSGGGRSSERREDSRSSSSRSEDFEVVPMEMRGMMGGFYKISEWIMRLAVTNVLWVLTSFPVFFLLVLPILKPPTPDAAVITFQQILLPLCILLPFTWFPSTSAMFSVARKWVMGDTDVPLLKTFFRSYKQNYVQAMLGGIIYSVLFVILAVDYQVYLKKLTNYGVLSILFLALMVLLFISLFQFFSLLAHFHMKTMGLLKNAVVLTIGRPLRSLSTAIVSGFIVFMIAQRTPGGREWNLLKRVLVGLFRSQEHTGDKAKDPKLKSHYYRLSKDRAFEEVGSVLKKMKGYRLLHEVPNIGELVLEKKTKAGRTMDITVQIVGTGPGTSAVDIYSASRGSLGDLGANYRKRGQALRLASLLLRTESVCVLNQLLNGIDCSFIVRVFGHFAEHFDVGDFIIRVQNEDSTHVEGEFFNEYAVGFTEVVVLVVGQQHNTVNSCSAAPAGLGKWKIGTNCQNDDVVTELGSLFVETAGLRIAYASSGAWLPTCSSGPTSVMGLLLNVATFVRSWLMDGCTSFGIGLAVHHYIGSESPLSNYRHVEPAEEVVWMIFLRYESLRQYLRSYPVTSMLLLANVVMFLILLAAGGPDNIQVLIRYGAITNDPGYDQVWRNIAALFLHLSWSHLIFNMFAIFVFAPPLEQIFGHVRYLFFYLLSGVLGNAIALVMAPSSEFWLGVGASTSIYGLYGAYLFIALFQRQALDQGSRSTIFGILAMGLIYSFVVPNIGRPAFVELRQLQYFIQVARLQHVTKAAEHLHVAQSAVSRQIHRLEEELNVKLFMQRGRNVQLTPVGHLFLKRAEAILLDLDKAVTEIHEFLDPELGEIRMGFPHSLGIHLIPQVIASFRKLHPGVKFRFRQGMYPSLIKDIVDAEVDLAFISPFPERHDQVTGEVVLTEDLYAILPKTHALANEESIHLNQLRDETFVLFSNGYSLRPLVWDACRAAGFVPHIGFEGEETDTIRGLVAAGMGVSLLPEMALSHTGSMMPAVVKDIPDQFKQGEQSGCYISQGCRVQYLGYSPFFLSANEALSNHDIAGAVAGVEFNGQRNELEGDSCREEDDAKTDQVQHTEDYAGDEQEGRDTRSEADHREHPVTQDQHRIMLLVLNGMAYFVTGNGDGRYRILVVNGFRQANGPGDRVIMVGQCAWNRFNRNIVQAIAV</sequence>
<keyword evidence="7 13" id="KW-1133">Transmembrane helix</keyword>
<dbReference type="PROSITE" id="PS50931">
    <property type="entry name" value="HTH_LYSR"/>
    <property type="match status" value="1"/>
</dbReference>
<keyword evidence="9" id="KW-0238">DNA-binding</keyword>
<feature type="domain" description="HTH lysR-type" evidence="14">
    <location>
        <begin position="755"/>
        <end position="812"/>
    </location>
</feature>
<evidence type="ECO:0000256" key="6">
    <source>
        <dbReference type="ARBA" id="ARBA00022692"/>
    </source>
</evidence>
<feature type="region of interest" description="Disordered" evidence="12">
    <location>
        <begin position="1"/>
        <end position="48"/>
    </location>
</feature>
<feature type="transmembrane region" description="Helical" evidence="13">
    <location>
        <begin position="190"/>
        <end position="218"/>
    </location>
</feature>
<comment type="subcellular location">
    <subcellularLocation>
        <location evidence="2">Membrane</location>
        <topology evidence="2">Multi-pass membrane protein</topology>
    </subcellularLocation>
</comment>
<dbReference type="FunFam" id="1.10.10.10:FF:000001">
    <property type="entry name" value="LysR family transcriptional regulator"/>
    <property type="match status" value="1"/>
</dbReference>
<dbReference type="EMBL" id="LUHQ01000024">
    <property type="protein sequence ID" value="OAO89115.1"/>
    <property type="molecule type" value="Genomic_DNA"/>
</dbReference>
<evidence type="ECO:0000259" key="14">
    <source>
        <dbReference type="PROSITE" id="PS50931"/>
    </source>
</evidence>
<dbReference type="InterPro" id="IPR005119">
    <property type="entry name" value="LysR_subst-bd"/>
</dbReference>
<evidence type="ECO:0000256" key="10">
    <source>
        <dbReference type="ARBA" id="ARBA00023136"/>
    </source>
</evidence>
<evidence type="ECO:0000256" key="11">
    <source>
        <dbReference type="ARBA" id="ARBA00023163"/>
    </source>
</evidence>
<feature type="transmembrane region" description="Helical" evidence="13">
    <location>
        <begin position="731"/>
        <end position="750"/>
    </location>
</feature>
<dbReference type="Proteomes" id="UP000078284">
    <property type="component" value="Unassembled WGS sequence"/>
</dbReference>
<protein>
    <recommendedName>
        <fullName evidence="5">Probable RuBisCO transcriptional regulator</fullName>
    </recommendedName>
</protein>
<evidence type="ECO:0000256" key="12">
    <source>
        <dbReference type="SAM" id="MobiDB-lite"/>
    </source>
</evidence>
<dbReference type="InterPro" id="IPR036388">
    <property type="entry name" value="WH-like_DNA-bd_sf"/>
</dbReference>
<evidence type="ECO:0000256" key="13">
    <source>
        <dbReference type="SAM" id="Phobius"/>
    </source>
</evidence>
<dbReference type="InterPro" id="IPR036390">
    <property type="entry name" value="WH_DNA-bd_sf"/>
</dbReference>
<dbReference type="Gene3D" id="1.20.1540.10">
    <property type="entry name" value="Rhomboid-like"/>
    <property type="match status" value="1"/>
</dbReference>
<dbReference type="AlphaFoldDB" id="A0A178U659"/>
<comment type="function">
    <text evidence="1">Trans-acting transcriptional regulator of RuBisCO genes (rbcL and rbcS) expression.</text>
</comment>
<dbReference type="SUPFAM" id="SSF46785">
    <property type="entry name" value="Winged helix' DNA-binding domain"/>
    <property type="match status" value="1"/>
</dbReference>
<comment type="caution">
    <text evidence="15">The sequence shown here is derived from an EMBL/GenBank/DDBJ whole genome shotgun (WGS) entry which is preliminary data.</text>
</comment>
<evidence type="ECO:0000256" key="3">
    <source>
        <dbReference type="ARBA" id="ARBA00009045"/>
    </source>
</evidence>
<comment type="similarity">
    <text evidence="3">Belongs to the peptidase S54 family.</text>
</comment>
<dbReference type="InterPro" id="IPR035952">
    <property type="entry name" value="Rhomboid-like_sf"/>
</dbReference>
<dbReference type="SUPFAM" id="SSF144091">
    <property type="entry name" value="Rhomboid-like"/>
    <property type="match status" value="1"/>
</dbReference>
<dbReference type="InterPro" id="IPR006938">
    <property type="entry name" value="DUF624"/>
</dbReference>
<dbReference type="SUPFAM" id="SSF53850">
    <property type="entry name" value="Periplasmic binding protein-like II"/>
    <property type="match status" value="1"/>
</dbReference>
<dbReference type="Gene3D" id="1.10.10.10">
    <property type="entry name" value="Winged helix-like DNA-binding domain superfamily/Winged helix DNA-binding domain"/>
    <property type="match status" value="1"/>
</dbReference>
<evidence type="ECO:0000256" key="7">
    <source>
        <dbReference type="ARBA" id="ARBA00022989"/>
    </source>
</evidence>
<dbReference type="PRINTS" id="PR00039">
    <property type="entry name" value="HTHLYSR"/>
</dbReference>
<keyword evidence="11" id="KW-0804">Transcription</keyword>
<evidence type="ECO:0000256" key="5">
    <source>
        <dbReference type="ARBA" id="ARBA00018907"/>
    </source>
</evidence>